<evidence type="ECO:0008006" key="6">
    <source>
        <dbReference type="Google" id="ProtNLM"/>
    </source>
</evidence>
<dbReference type="Proteomes" id="UP000620124">
    <property type="component" value="Unassembled WGS sequence"/>
</dbReference>
<proteinExistence type="predicted"/>
<evidence type="ECO:0000313" key="5">
    <source>
        <dbReference type="Proteomes" id="UP000620124"/>
    </source>
</evidence>
<dbReference type="InterPro" id="IPR015943">
    <property type="entry name" value="WD40/YVTN_repeat-like_dom_sf"/>
</dbReference>
<evidence type="ECO:0000313" key="4">
    <source>
        <dbReference type="EMBL" id="KAF7364976.1"/>
    </source>
</evidence>
<accession>A0A8H7DAV5</accession>
<feature type="region of interest" description="Disordered" evidence="3">
    <location>
        <begin position="441"/>
        <end position="469"/>
    </location>
</feature>
<reference evidence="4" key="1">
    <citation type="submission" date="2020-05" db="EMBL/GenBank/DDBJ databases">
        <title>Mycena genomes resolve the evolution of fungal bioluminescence.</title>
        <authorList>
            <person name="Tsai I.J."/>
        </authorList>
    </citation>
    <scope>NUCLEOTIDE SEQUENCE</scope>
    <source>
        <strain evidence="4">CCC161011</strain>
    </source>
</reference>
<dbReference type="AlphaFoldDB" id="A0A8H7DAV5"/>
<dbReference type="OrthoDB" id="128867at2759"/>
<sequence>MPESQRGLFVLEFGIGGTSFEQATSKSKAVQIWMAVHSFISGTQADCSRFRRLNPVSNACRPETSPDSTSMRSAIVTSLSQVALHRIPVLGKHPRYKTTISHYDGGDACFGAVLLVRPQRQATRGRLANSALLHMRLAATRRGSSESVRWPFSGGNQRVCAFQTTSKRQFLGDSCGWLYSRCRAETLSSRYWDVDPEIDQWADWTPELSLAPHSEISALCTTSTRCVAVCFGATTKICVQDADAPDRTELLHLSTVRDVRAASLQGRALVLGAAENAVLLTDLDGSGEGTVRMLPTRSDVFTVAQQENLVYAGARAGTVLRFDTRVHAKGGQVLFESGPGNEKRGPALNTTSPRQRSSAVFVQPTHGGQRLVVGYMDGRLGTYDLRFARLTGPPIVTCAGHPSSLSHSGRLGIALDPAERFLFAAGADHRLRAWALDSGTPVVGAASPSPDPSDAYTHPPDSDAHPPSCNPFTMHFTKPLSVLQVVDDDDGAGQVLWASGGSQVWRWQLGV</sequence>
<gene>
    <name evidence="4" type="ORF">MVEN_00368500</name>
</gene>
<dbReference type="PANTHER" id="PTHR44472:SF1">
    <property type="entry name" value="DDB1 AND CUL4 ASSOCIATED FACTOR 4"/>
    <property type="match status" value="1"/>
</dbReference>
<evidence type="ECO:0000256" key="3">
    <source>
        <dbReference type="SAM" id="MobiDB-lite"/>
    </source>
</evidence>
<evidence type="ECO:0000256" key="2">
    <source>
        <dbReference type="ARBA" id="ARBA00022737"/>
    </source>
</evidence>
<organism evidence="4 5">
    <name type="scientific">Mycena venus</name>
    <dbReference type="NCBI Taxonomy" id="2733690"/>
    <lineage>
        <taxon>Eukaryota</taxon>
        <taxon>Fungi</taxon>
        <taxon>Dikarya</taxon>
        <taxon>Basidiomycota</taxon>
        <taxon>Agaricomycotina</taxon>
        <taxon>Agaricomycetes</taxon>
        <taxon>Agaricomycetidae</taxon>
        <taxon>Agaricales</taxon>
        <taxon>Marasmiineae</taxon>
        <taxon>Mycenaceae</taxon>
        <taxon>Mycena</taxon>
    </lineage>
</organism>
<protein>
    <recommendedName>
        <fullName evidence="6">WD40 repeat-like protein</fullName>
    </recommendedName>
</protein>
<name>A0A8H7DAV5_9AGAR</name>
<comment type="caution">
    <text evidence="4">The sequence shown here is derived from an EMBL/GenBank/DDBJ whole genome shotgun (WGS) entry which is preliminary data.</text>
</comment>
<keyword evidence="5" id="KW-1185">Reference proteome</keyword>
<dbReference type="InterPro" id="IPR052254">
    <property type="entry name" value="CUL4-DDB1_E3_ligase_receptor"/>
</dbReference>
<feature type="region of interest" description="Disordered" evidence="3">
    <location>
        <begin position="333"/>
        <end position="355"/>
    </location>
</feature>
<dbReference type="SUPFAM" id="SSF101908">
    <property type="entry name" value="Putative isomerase YbhE"/>
    <property type="match status" value="1"/>
</dbReference>
<dbReference type="PANTHER" id="PTHR44472">
    <property type="entry name" value="DDB1- AND CUL4-ASSOCIATED FACTOR 4-RELATED"/>
    <property type="match status" value="1"/>
</dbReference>
<dbReference type="EMBL" id="JACAZI010000003">
    <property type="protein sequence ID" value="KAF7364976.1"/>
    <property type="molecule type" value="Genomic_DNA"/>
</dbReference>
<keyword evidence="2" id="KW-0677">Repeat</keyword>
<evidence type="ECO:0000256" key="1">
    <source>
        <dbReference type="ARBA" id="ARBA00022574"/>
    </source>
</evidence>
<dbReference type="Gene3D" id="2.130.10.10">
    <property type="entry name" value="YVTN repeat-like/Quinoprotein amine dehydrogenase"/>
    <property type="match status" value="1"/>
</dbReference>
<dbReference type="GO" id="GO:0080008">
    <property type="term" value="C:Cul4-RING E3 ubiquitin ligase complex"/>
    <property type="evidence" value="ECO:0007669"/>
    <property type="project" value="TreeGrafter"/>
</dbReference>
<keyword evidence="1" id="KW-0853">WD repeat</keyword>